<evidence type="ECO:0000256" key="10">
    <source>
        <dbReference type="ARBA" id="ARBA00048046"/>
    </source>
</evidence>
<evidence type="ECO:0000256" key="5">
    <source>
        <dbReference type="ARBA" id="ARBA00022840"/>
    </source>
</evidence>
<reference evidence="14 15" key="1">
    <citation type="journal article" date="2008" name="Nature">
        <title>The Trichoplax genome and the nature of placozoans.</title>
        <authorList>
            <person name="Srivastava M."/>
            <person name="Begovic E."/>
            <person name="Chapman J."/>
            <person name="Putnam N.H."/>
            <person name="Hellsten U."/>
            <person name="Kawashima T."/>
            <person name="Kuo A."/>
            <person name="Mitros T."/>
            <person name="Salamov A."/>
            <person name="Carpenter M.L."/>
            <person name="Signorovitch A.Y."/>
            <person name="Moreno M.A."/>
            <person name="Kamm K."/>
            <person name="Grimwood J."/>
            <person name="Schmutz J."/>
            <person name="Shapiro H."/>
            <person name="Grigoriev I.V."/>
            <person name="Buss L.W."/>
            <person name="Schierwater B."/>
            <person name="Dellaporta S.L."/>
            <person name="Rokhsar D.S."/>
        </authorList>
    </citation>
    <scope>NUCLEOTIDE SEQUENCE [LARGE SCALE GENOMIC DNA]</scope>
    <source>
        <strain evidence="14 15">Grell-BS-1999</strain>
    </source>
</reference>
<name>B3RYE2_TRIAD</name>
<evidence type="ECO:0000256" key="1">
    <source>
        <dbReference type="ARBA" id="ARBA00004448"/>
    </source>
</evidence>
<feature type="domain" description="ABC transporter" evidence="12">
    <location>
        <begin position="431"/>
        <end position="665"/>
    </location>
</feature>
<dbReference type="InterPro" id="IPR003439">
    <property type="entry name" value="ABC_transporter-like_ATP-bd"/>
</dbReference>
<dbReference type="Gene3D" id="3.40.50.300">
    <property type="entry name" value="P-loop containing nucleotide triphosphate hydrolases"/>
    <property type="match status" value="1"/>
</dbReference>
<dbReference type="AlphaFoldDB" id="B3RYE2"/>
<keyword evidence="3 11" id="KW-0812">Transmembrane</keyword>
<evidence type="ECO:0000256" key="8">
    <source>
        <dbReference type="ARBA" id="ARBA00041016"/>
    </source>
</evidence>
<evidence type="ECO:0000256" key="11">
    <source>
        <dbReference type="SAM" id="Phobius"/>
    </source>
</evidence>
<sequence>MAAIIRTGTYGILVARSQWTLAHNNTAWRSSMKRFSRLRFNHITTTRKTFHGASTVGGPGPGLGKVAVTDASELNSLAIIKTMLRFIWPKNKIGLKARVIGSLSLLVGAKLLTLQVPFLFKHAVDHLNNVTNNTLNMNEPIMAIFTVSTALLIGYGIARAGAALFSELRNAIFAKVAHDSVRTIAKNSFRHLHSLDLKFHLGRNTGALSKAIDRGTRSVNTVLSALLFNVFPTILEVSLVSGVLAYKCGQPFVLVTMGTIAAYAVFTLGITQWRTKFRAQMNAADNESGSKAIDSLINYETVKYFNNEAHEAEQYNKHLIKFEEASLKTSTSLSTLNFGQHMIFSVGLTGMMLLASQEIIAGTMTVGDLVMVNGLLFQLSIPLNFLGSVYRDVRQSLIDMQTLFNLMDVKSSIRDKADSKVMNIDASNSNIEFKDVIFEYEDGRKILDGISFTVAAGKTVAIVGGSGSGKSTILRLLFRFYEPQRGQILINGCNINDITLHSLRKAIGVVPQDTVLFHNTIFYNINYGMLSASEDDVLAASHMADLHHSILQMPKGYDTLVGERGLKLSGGEKQRVAIARTILKNPPIIFYDEATSNLDYITEQTIMESLKKVTKGKTSIYVAHRLSTITDADEILVLGNGRVLERGNHESLLSDPSTYYSYLWNSQMRSNSKKSNGSTQKLD</sequence>
<organism evidence="14 15">
    <name type="scientific">Trichoplax adhaerens</name>
    <name type="common">Trichoplax reptans</name>
    <dbReference type="NCBI Taxonomy" id="10228"/>
    <lineage>
        <taxon>Eukaryota</taxon>
        <taxon>Metazoa</taxon>
        <taxon>Placozoa</taxon>
        <taxon>Uniplacotomia</taxon>
        <taxon>Trichoplacea</taxon>
        <taxon>Trichoplacidae</taxon>
        <taxon>Trichoplax</taxon>
    </lineage>
</organism>
<dbReference type="PANTHER" id="PTHR24221">
    <property type="entry name" value="ATP-BINDING CASSETTE SUB-FAMILY B"/>
    <property type="match status" value="1"/>
</dbReference>
<dbReference type="InterPro" id="IPR036640">
    <property type="entry name" value="ABC1_TM_sf"/>
</dbReference>
<keyword evidence="4" id="KW-0547">Nucleotide-binding</keyword>
<dbReference type="PROSITE" id="PS50893">
    <property type="entry name" value="ABC_TRANSPORTER_2"/>
    <property type="match status" value="1"/>
</dbReference>
<dbReference type="InterPro" id="IPR003593">
    <property type="entry name" value="AAA+_ATPase"/>
</dbReference>
<evidence type="ECO:0000259" key="12">
    <source>
        <dbReference type="PROSITE" id="PS50893"/>
    </source>
</evidence>
<feature type="transmembrane region" description="Helical" evidence="11">
    <location>
        <begin position="252"/>
        <end position="271"/>
    </location>
</feature>
<dbReference type="InterPro" id="IPR017871">
    <property type="entry name" value="ABC_transporter-like_CS"/>
</dbReference>
<dbReference type="InterPro" id="IPR027417">
    <property type="entry name" value="P-loop_NTPase"/>
</dbReference>
<dbReference type="InterPro" id="IPR039421">
    <property type="entry name" value="Type_1_exporter"/>
</dbReference>
<dbReference type="FunCoup" id="B3RYE2">
    <property type="interactions" value="1458"/>
</dbReference>
<dbReference type="CTD" id="6754126"/>
<evidence type="ECO:0000259" key="13">
    <source>
        <dbReference type="PROSITE" id="PS50929"/>
    </source>
</evidence>
<dbReference type="STRING" id="10228.B3RYE2"/>
<dbReference type="KEGG" id="tad:TRIADDRAFT_56527"/>
<evidence type="ECO:0000256" key="4">
    <source>
        <dbReference type="ARBA" id="ARBA00022741"/>
    </source>
</evidence>
<dbReference type="FunFam" id="3.40.50.300:FF:002683">
    <property type="entry name" value="ABC Transporter, Mitochondrial"/>
    <property type="match status" value="1"/>
</dbReference>
<dbReference type="Pfam" id="PF00664">
    <property type="entry name" value="ABC_membrane"/>
    <property type="match status" value="1"/>
</dbReference>
<dbReference type="FunFam" id="1.20.1560.10:FF:000004">
    <property type="entry name" value="ATP-binding cassette sub-family B member 7"/>
    <property type="match status" value="1"/>
</dbReference>
<dbReference type="GeneID" id="6754126"/>
<keyword evidence="15" id="KW-1185">Reference proteome</keyword>
<keyword evidence="7 11" id="KW-0472">Membrane</keyword>
<feature type="transmembrane region" description="Helical" evidence="11">
    <location>
        <begin position="370"/>
        <end position="390"/>
    </location>
</feature>
<dbReference type="SUPFAM" id="SSF52540">
    <property type="entry name" value="P-loop containing nucleoside triphosphate hydrolases"/>
    <property type="match status" value="1"/>
</dbReference>
<dbReference type="CDD" id="cd18582">
    <property type="entry name" value="ABC_6TM_ATM1_ABCB7"/>
    <property type="match status" value="1"/>
</dbReference>
<dbReference type="RefSeq" id="XP_002112473.1">
    <property type="nucleotide sequence ID" value="XM_002112437.1"/>
</dbReference>
<dbReference type="eggNOG" id="KOG0057">
    <property type="taxonomic scope" value="Eukaryota"/>
</dbReference>
<dbReference type="GO" id="GO:0055085">
    <property type="term" value="P:transmembrane transport"/>
    <property type="evidence" value="ECO:0000318"/>
    <property type="project" value="GO_Central"/>
</dbReference>
<comment type="subcellular location">
    <subcellularLocation>
        <location evidence="1">Mitochondrion inner membrane</location>
        <topology evidence="1">Multi-pass membrane protein</topology>
    </subcellularLocation>
</comment>
<evidence type="ECO:0000313" key="15">
    <source>
        <dbReference type="Proteomes" id="UP000009022"/>
    </source>
</evidence>
<dbReference type="PROSITE" id="PS50929">
    <property type="entry name" value="ABC_TM1F"/>
    <property type="match status" value="1"/>
</dbReference>
<dbReference type="Pfam" id="PF00005">
    <property type="entry name" value="ABC_tran"/>
    <property type="match status" value="1"/>
</dbReference>
<evidence type="ECO:0000256" key="3">
    <source>
        <dbReference type="ARBA" id="ARBA00022692"/>
    </source>
</evidence>
<dbReference type="GO" id="GO:0140359">
    <property type="term" value="F:ABC-type transporter activity"/>
    <property type="evidence" value="ECO:0007669"/>
    <property type="project" value="InterPro"/>
</dbReference>
<dbReference type="Proteomes" id="UP000009022">
    <property type="component" value="Unassembled WGS sequence"/>
</dbReference>
<dbReference type="GO" id="GO:0005524">
    <property type="term" value="F:ATP binding"/>
    <property type="evidence" value="ECO:0007669"/>
    <property type="project" value="UniProtKB-KW"/>
</dbReference>
<feature type="domain" description="ABC transmembrane type-1" evidence="13">
    <location>
        <begin position="100"/>
        <end position="395"/>
    </location>
</feature>
<dbReference type="GO" id="GO:0042626">
    <property type="term" value="F:ATPase-coupled transmembrane transporter activity"/>
    <property type="evidence" value="ECO:0000318"/>
    <property type="project" value="GO_Central"/>
</dbReference>
<dbReference type="PANTHER" id="PTHR24221:SF402">
    <property type="entry name" value="IRON-SULFUR CLUSTERS TRANSPORTER ABCB7, MITOCHONDRIAL"/>
    <property type="match status" value="1"/>
</dbReference>
<dbReference type="PhylomeDB" id="B3RYE2"/>
<feature type="transmembrane region" description="Helical" evidence="11">
    <location>
        <begin position="140"/>
        <end position="165"/>
    </location>
</feature>
<dbReference type="SMART" id="SM00382">
    <property type="entry name" value="AAA"/>
    <property type="match status" value="1"/>
</dbReference>
<evidence type="ECO:0000256" key="7">
    <source>
        <dbReference type="ARBA" id="ARBA00023136"/>
    </source>
</evidence>
<dbReference type="SUPFAM" id="SSF90123">
    <property type="entry name" value="ABC transporter transmembrane region"/>
    <property type="match status" value="1"/>
</dbReference>
<evidence type="ECO:0000256" key="9">
    <source>
        <dbReference type="ARBA" id="ARBA00042945"/>
    </source>
</evidence>
<evidence type="ECO:0000313" key="14">
    <source>
        <dbReference type="EMBL" id="EDV24583.1"/>
    </source>
</evidence>
<dbReference type="HOGENOM" id="CLU_000604_84_1_1"/>
<dbReference type="Gene3D" id="1.20.1560.10">
    <property type="entry name" value="ABC transporter type 1, transmembrane domain"/>
    <property type="match status" value="1"/>
</dbReference>
<accession>B3RYE2</accession>
<dbReference type="OMA" id="VFHIIPI"/>
<dbReference type="GO" id="GO:0016887">
    <property type="term" value="F:ATP hydrolysis activity"/>
    <property type="evidence" value="ECO:0007669"/>
    <property type="project" value="InterPro"/>
</dbReference>
<dbReference type="EMBL" id="DS985245">
    <property type="protein sequence ID" value="EDV24583.1"/>
    <property type="molecule type" value="Genomic_DNA"/>
</dbReference>
<gene>
    <name evidence="14" type="ORF">TRIADDRAFT_56527</name>
</gene>
<evidence type="ECO:0000256" key="2">
    <source>
        <dbReference type="ARBA" id="ARBA00022448"/>
    </source>
</evidence>
<dbReference type="GO" id="GO:0005743">
    <property type="term" value="C:mitochondrial inner membrane"/>
    <property type="evidence" value="ECO:0000318"/>
    <property type="project" value="GO_Central"/>
</dbReference>
<keyword evidence="5" id="KW-0067">ATP-binding</keyword>
<keyword evidence="2" id="KW-0813">Transport</keyword>
<comment type="catalytic activity">
    <reaction evidence="10">
        <text>(glutathione)4[2Fe(III)-2S] cluster(in) + ATP + H2O = (glutathione)4[2Fe(III)-2S] cluster(out) + ADP + phosphate + H(+)</text>
        <dbReference type="Rhea" id="RHEA:67028"/>
        <dbReference type="ChEBI" id="CHEBI:15377"/>
        <dbReference type="ChEBI" id="CHEBI:15378"/>
        <dbReference type="ChEBI" id="CHEBI:30616"/>
        <dbReference type="ChEBI" id="CHEBI:43474"/>
        <dbReference type="ChEBI" id="CHEBI:167627"/>
        <dbReference type="ChEBI" id="CHEBI:456216"/>
    </reaction>
    <physiologicalReaction direction="left-to-right" evidence="10">
        <dbReference type="Rhea" id="RHEA:67029"/>
    </physiologicalReaction>
</comment>
<proteinExistence type="predicted"/>
<dbReference type="InterPro" id="IPR011527">
    <property type="entry name" value="ABC1_TM_dom"/>
</dbReference>
<feature type="transmembrane region" description="Helical" evidence="11">
    <location>
        <begin position="99"/>
        <end position="120"/>
    </location>
</feature>
<dbReference type="OrthoDB" id="6500128at2759"/>
<dbReference type="InParanoid" id="B3RYE2"/>
<dbReference type="GO" id="GO:0006879">
    <property type="term" value="P:intracellular iron ion homeostasis"/>
    <property type="evidence" value="ECO:0000318"/>
    <property type="project" value="GO_Central"/>
</dbReference>
<dbReference type="PROSITE" id="PS00211">
    <property type="entry name" value="ABC_TRANSPORTER_1"/>
    <property type="match status" value="1"/>
</dbReference>
<keyword evidence="6 11" id="KW-1133">Transmembrane helix</keyword>
<protein>
    <recommendedName>
        <fullName evidence="8">Iron-sulfur clusters transporter ABCB7, mitochondrial</fullName>
    </recommendedName>
    <alternativeName>
        <fullName evidence="9">ATP-binding cassette sub-family B member 7, mitochondrial</fullName>
    </alternativeName>
</protein>
<evidence type="ECO:0000256" key="6">
    <source>
        <dbReference type="ARBA" id="ARBA00022989"/>
    </source>
</evidence>
<feature type="transmembrane region" description="Helical" evidence="11">
    <location>
        <begin position="222"/>
        <end position="246"/>
    </location>
</feature>